<organism evidence="3 4">
    <name type="scientific">Atlantibacter hermannii NBRC 105704</name>
    <dbReference type="NCBI Taxonomy" id="1115512"/>
    <lineage>
        <taxon>Bacteria</taxon>
        <taxon>Pseudomonadati</taxon>
        <taxon>Pseudomonadota</taxon>
        <taxon>Gammaproteobacteria</taxon>
        <taxon>Enterobacterales</taxon>
        <taxon>Enterobacteriaceae</taxon>
        <taxon>Atlantibacter</taxon>
    </lineage>
</organism>
<dbReference type="eggNOG" id="COG3667">
    <property type="taxonomic scope" value="Bacteria"/>
</dbReference>
<reference evidence="3 4" key="1">
    <citation type="submission" date="2012-02" db="EMBL/GenBank/DDBJ databases">
        <title>Whole genome shotgun sequence of Escherichia hermannii NBRC 105704.</title>
        <authorList>
            <person name="Yoshida I."/>
            <person name="Hosoyama A."/>
            <person name="Tsuchikane K."/>
            <person name="Katsumata H."/>
            <person name="Yamazaki S."/>
            <person name="Fujita N."/>
        </authorList>
    </citation>
    <scope>NUCLEOTIDE SEQUENCE [LARGE SCALE GENOMIC DNA]</scope>
    <source>
        <strain evidence="3 4">NBRC 105704</strain>
    </source>
</reference>
<name>H5V649_ATLHE</name>
<evidence type="ECO:0000256" key="2">
    <source>
        <dbReference type="SAM" id="SignalP"/>
    </source>
</evidence>
<dbReference type="Pfam" id="PF11162">
    <property type="entry name" value="DUF2946"/>
    <property type="match status" value="1"/>
</dbReference>
<protein>
    <recommendedName>
        <fullName evidence="5">DUF2946 domain-containing protein</fullName>
    </recommendedName>
</protein>
<dbReference type="Proteomes" id="UP000010297">
    <property type="component" value="Unassembled WGS sequence"/>
</dbReference>
<gene>
    <name evidence="3" type="ORF">EH105704_15_00690</name>
</gene>
<feature type="transmembrane region" description="Helical" evidence="1">
    <location>
        <begin position="60"/>
        <end position="85"/>
    </location>
</feature>
<keyword evidence="4" id="KW-1185">Reference proteome</keyword>
<proteinExistence type="predicted"/>
<evidence type="ECO:0000256" key="1">
    <source>
        <dbReference type="SAM" id="Phobius"/>
    </source>
</evidence>
<keyword evidence="1" id="KW-1133">Transmembrane helix</keyword>
<evidence type="ECO:0000313" key="3">
    <source>
        <dbReference type="EMBL" id="GAB53457.1"/>
    </source>
</evidence>
<dbReference type="AlphaFoldDB" id="H5V649"/>
<comment type="caution">
    <text evidence="3">The sequence shown here is derived from an EMBL/GenBank/DDBJ whole genome shotgun (WGS) entry which is preliminary data.</text>
</comment>
<accession>H5V649</accession>
<feature type="signal peptide" evidence="2">
    <location>
        <begin position="1"/>
        <end position="20"/>
    </location>
</feature>
<dbReference type="InterPro" id="IPR021333">
    <property type="entry name" value="DUF2946"/>
</dbReference>
<keyword evidence="2" id="KW-0732">Signal</keyword>
<sequence length="124" mass="13548">MFAMLLIVVAPLISVSLHHARATDPAPHTQPQHHHAMVQHENMTEHAHTPGQPMVDHAEACGYCVLLSHVPGILLLALALVYALLRLVRQASYPCFAALCRSAIWLRPVPRAPPVASALSLNYD</sequence>
<evidence type="ECO:0008006" key="5">
    <source>
        <dbReference type="Google" id="ProtNLM"/>
    </source>
</evidence>
<feature type="chain" id="PRO_5003599623" description="DUF2946 domain-containing protein" evidence="2">
    <location>
        <begin position="21"/>
        <end position="124"/>
    </location>
</feature>
<dbReference type="EMBL" id="BAFF01000015">
    <property type="protein sequence ID" value="GAB53457.1"/>
    <property type="molecule type" value="Genomic_DNA"/>
</dbReference>
<keyword evidence="1" id="KW-0812">Transmembrane</keyword>
<evidence type="ECO:0000313" key="4">
    <source>
        <dbReference type="Proteomes" id="UP000010297"/>
    </source>
</evidence>
<keyword evidence="1" id="KW-0472">Membrane</keyword>